<dbReference type="InterPro" id="IPR045025">
    <property type="entry name" value="HACL1-like"/>
</dbReference>
<keyword evidence="10" id="KW-0560">Oxidoreductase</keyword>
<dbReference type="EMBL" id="BARS01002707">
    <property type="protein sequence ID" value="GAF71597.1"/>
    <property type="molecule type" value="Genomic_DNA"/>
</dbReference>
<evidence type="ECO:0000256" key="12">
    <source>
        <dbReference type="ARBA" id="ARBA00023014"/>
    </source>
</evidence>
<dbReference type="GO" id="GO:0046872">
    <property type="term" value="F:metal ion binding"/>
    <property type="evidence" value="ECO:0007669"/>
    <property type="project" value="UniProtKB-KW"/>
</dbReference>
<keyword evidence="8" id="KW-0479">Metal-binding</keyword>
<evidence type="ECO:0000256" key="6">
    <source>
        <dbReference type="ARBA" id="ARBA00022448"/>
    </source>
</evidence>
<protein>
    <recommendedName>
        <fullName evidence="5">Indolepyruvate oxidoreductase subunit IorA</fullName>
        <ecNumber evidence="4">1.2.7.8</ecNumber>
    </recommendedName>
    <alternativeName>
        <fullName evidence="13">Indolepyruvate ferredoxin oxidoreductase subunit alpha</fullName>
    </alternativeName>
</protein>
<feature type="non-terminal residue" evidence="16">
    <location>
        <position position="1"/>
    </location>
</feature>
<organism evidence="16">
    <name type="scientific">marine sediment metagenome</name>
    <dbReference type="NCBI Taxonomy" id="412755"/>
    <lineage>
        <taxon>unclassified sequences</taxon>
        <taxon>metagenomes</taxon>
        <taxon>ecological metagenomes</taxon>
    </lineage>
</organism>
<evidence type="ECO:0000256" key="7">
    <source>
        <dbReference type="ARBA" id="ARBA00022485"/>
    </source>
</evidence>
<keyword evidence="7" id="KW-0004">4Fe-4S</keyword>
<dbReference type="InterPro" id="IPR017721">
    <property type="entry name" value="IorA"/>
</dbReference>
<keyword evidence="9" id="KW-0249">Electron transport</keyword>
<feature type="domain" description="Thiamine pyrophosphate enzyme TPP-binding" evidence="15">
    <location>
        <begin position="357"/>
        <end position="479"/>
    </location>
</feature>
<accession>X0S6P4</accession>
<comment type="function">
    <text evidence="2">Catalyzes the ferredoxin-dependent oxidative decarboxylation of arylpyruvates.</text>
</comment>
<dbReference type="AlphaFoldDB" id="X0S6P4"/>
<dbReference type="PANTHER" id="PTHR43710:SF7">
    <property type="entry name" value="INDOLEPYRUVATE OXIDOREDUCTASE SUBUNIT IORA"/>
    <property type="match status" value="1"/>
</dbReference>
<evidence type="ECO:0000256" key="9">
    <source>
        <dbReference type="ARBA" id="ARBA00022982"/>
    </source>
</evidence>
<comment type="subunit">
    <text evidence="3">Heterodimer of the IorA and IorB subunits.</text>
</comment>
<dbReference type="InterPro" id="IPR029061">
    <property type="entry name" value="THDP-binding"/>
</dbReference>
<dbReference type="Gene3D" id="3.40.50.970">
    <property type="match status" value="2"/>
</dbReference>
<comment type="cofactor">
    <cofactor evidence="1">
        <name>[4Fe-4S] cluster</name>
        <dbReference type="ChEBI" id="CHEBI:49883"/>
    </cofactor>
</comment>
<dbReference type="PIRSF" id="PIRSF006439">
    <property type="entry name" value="Indolepyruvate_ferr_oxidored"/>
    <property type="match status" value="1"/>
</dbReference>
<evidence type="ECO:0000256" key="1">
    <source>
        <dbReference type="ARBA" id="ARBA00001966"/>
    </source>
</evidence>
<evidence type="ECO:0000256" key="10">
    <source>
        <dbReference type="ARBA" id="ARBA00023002"/>
    </source>
</evidence>
<dbReference type="InterPro" id="IPR009014">
    <property type="entry name" value="Transketo_C/PFOR_II"/>
</dbReference>
<keyword evidence="11" id="KW-0408">Iron</keyword>
<dbReference type="InterPro" id="IPR002880">
    <property type="entry name" value="Pyrv_Fd/Flavodoxin_OxRdtase_N"/>
</dbReference>
<dbReference type="PANTHER" id="PTHR43710">
    <property type="entry name" value="2-HYDROXYACYL-COA LYASE"/>
    <property type="match status" value="1"/>
</dbReference>
<dbReference type="GO" id="GO:0030976">
    <property type="term" value="F:thiamine pyrophosphate binding"/>
    <property type="evidence" value="ECO:0007669"/>
    <property type="project" value="InterPro"/>
</dbReference>
<evidence type="ECO:0000256" key="14">
    <source>
        <dbReference type="ARBA" id="ARBA00048332"/>
    </source>
</evidence>
<dbReference type="GO" id="GO:0051539">
    <property type="term" value="F:4 iron, 4 sulfur cluster binding"/>
    <property type="evidence" value="ECO:0007669"/>
    <property type="project" value="UniProtKB-KW"/>
</dbReference>
<evidence type="ECO:0000256" key="4">
    <source>
        <dbReference type="ARBA" id="ARBA00012812"/>
    </source>
</evidence>
<name>X0S6P4_9ZZZZ</name>
<evidence type="ECO:0000256" key="13">
    <source>
        <dbReference type="ARBA" id="ARBA00030514"/>
    </source>
</evidence>
<evidence type="ECO:0000256" key="3">
    <source>
        <dbReference type="ARBA" id="ARBA00011238"/>
    </source>
</evidence>
<evidence type="ECO:0000256" key="11">
    <source>
        <dbReference type="ARBA" id="ARBA00023004"/>
    </source>
</evidence>
<keyword evidence="6" id="KW-0813">Transport</keyword>
<gene>
    <name evidence="16" type="ORF">S01H1_05191</name>
</gene>
<proteinExistence type="predicted"/>
<reference evidence="16" key="1">
    <citation type="journal article" date="2014" name="Front. Microbiol.">
        <title>High frequency of phylogenetically diverse reductive dehalogenase-homologous genes in deep subseafloor sedimentary metagenomes.</title>
        <authorList>
            <person name="Kawai M."/>
            <person name="Futagami T."/>
            <person name="Toyoda A."/>
            <person name="Takaki Y."/>
            <person name="Nishi S."/>
            <person name="Hori S."/>
            <person name="Arai W."/>
            <person name="Tsubouchi T."/>
            <person name="Morono Y."/>
            <person name="Uchiyama I."/>
            <person name="Ito T."/>
            <person name="Fujiyama A."/>
            <person name="Inagaki F."/>
            <person name="Takami H."/>
        </authorList>
    </citation>
    <scope>NUCLEOTIDE SEQUENCE</scope>
    <source>
        <strain evidence="16">Expedition CK06-06</strain>
    </source>
</reference>
<evidence type="ECO:0000256" key="5">
    <source>
        <dbReference type="ARBA" id="ARBA00017710"/>
    </source>
</evidence>
<dbReference type="Gene3D" id="3.40.50.920">
    <property type="match status" value="1"/>
</dbReference>
<evidence type="ECO:0000256" key="8">
    <source>
        <dbReference type="ARBA" id="ARBA00022723"/>
    </source>
</evidence>
<evidence type="ECO:0000313" key="16">
    <source>
        <dbReference type="EMBL" id="GAF71597.1"/>
    </source>
</evidence>
<dbReference type="EC" id="1.2.7.8" evidence="4"/>
<dbReference type="CDD" id="cd02008">
    <property type="entry name" value="TPP_IOR_alpha"/>
    <property type="match status" value="1"/>
</dbReference>
<evidence type="ECO:0000259" key="15">
    <source>
        <dbReference type="Pfam" id="PF02775"/>
    </source>
</evidence>
<feature type="non-terminal residue" evidence="16">
    <location>
        <position position="493"/>
    </location>
</feature>
<dbReference type="InterPro" id="IPR011766">
    <property type="entry name" value="TPP_enzyme_TPP-bd"/>
</dbReference>
<keyword evidence="12" id="KW-0411">Iron-sulfur</keyword>
<comment type="catalytic activity">
    <reaction evidence="14">
        <text>indole-3-pyruvate + 2 oxidized [2Fe-2S]-[ferredoxin] + CoA = (indol-3-yl)acetyl-CoA + 2 reduced [2Fe-2S]-[ferredoxin] + CO2 + H(+)</text>
        <dbReference type="Rhea" id="RHEA:12645"/>
        <dbReference type="Rhea" id="RHEA-COMP:10000"/>
        <dbReference type="Rhea" id="RHEA-COMP:10001"/>
        <dbReference type="ChEBI" id="CHEBI:15378"/>
        <dbReference type="ChEBI" id="CHEBI:16526"/>
        <dbReference type="ChEBI" id="CHEBI:17640"/>
        <dbReference type="ChEBI" id="CHEBI:33737"/>
        <dbReference type="ChEBI" id="CHEBI:33738"/>
        <dbReference type="ChEBI" id="CHEBI:57271"/>
        <dbReference type="ChEBI" id="CHEBI:57287"/>
        <dbReference type="EC" id="1.2.7.8"/>
    </reaction>
</comment>
<evidence type="ECO:0000256" key="2">
    <source>
        <dbReference type="ARBA" id="ARBA00002995"/>
    </source>
</evidence>
<sequence>AKRRGIYAEWSVNEMVAMESATSASLAGIRAIASMKQNGVNVISDFLANLVMSGVGSGLVLVSCDDPGQRNSSNDQDTRPIAKWLDIPMLEPGDFQEAKDMTKWLFDLSEELDTVCMLRCVSKISHTRGNVKLGELPGTEHKVNFDADNRQRGRGARRHDLLHQKLDKARERFESSPFNRYVGPDKAELLIITCGSCWLHSQEAVRILNLEDRVGILKLGTSWPLPEKFVERHLRKSQKILFVEEIDPFVERSVMELVANLPSTDLHPTFYGKRSGHVNAYGELNPDTVIKAITIIMGLIYQPRDIEYEKEVEALSKSYVITRPGTLCPGCPHRASYWAIKNALRLDGRNGFITNDIGCYGVGPTAAGFFVGRNGYCMGAGAGMANGFGKLGQFGFNQPVLAACGDSTFYHAAIPALIDGIHHHSNFILVVFDNGATAMTGFQPHPGIGETAMGEPARVVSIEAICRSMGIRVEVCDPFDFKNTTATLLDMMA</sequence>
<dbReference type="GO" id="GO:0043805">
    <property type="term" value="F:indolepyruvate ferredoxin oxidoreductase activity"/>
    <property type="evidence" value="ECO:0007669"/>
    <property type="project" value="UniProtKB-EC"/>
</dbReference>
<comment type="caution">
    <text evidence="16">The sequence shown here is derived from an EMBL/GenBank/DDBJ whole genome shotgun (WGS) entry which is preliminary data.</text>
</comment>
<dbReference type="SUPFAM" id="SSF52518">
    <property type="entry name" value="Thiamin diphosphate-binding fold (THDP-binding)"/>
    <property type="match status" value="2"/>
</dbReference>
<dbReference type="SUPFAM" id="SSF52922">
    <property type="entry name" value="TK C-terminal domain-like"/>
    <property type="match status" value="1"/>
</dbReference>
<dbReference type="CDD" id="cd07034">
    <property type="entry name" value="TPP_PYR_PFOR_IOR-alpha_like"/>
    <property type="match status" value="1"/>
</dbReference>
<dbReference type="Pfam" id="PF02775">
    <property type="entry name" value="TPP_enzyme_C"/>
    <property type="match status" value="1"/>
</dbReference>